<dbReference type="OrthoDB" id="9787933at2"/>
<evidence type="ECO:0000313" key="3">
    <source>
        <dbReference type="Proteomes" id="UP000295293"/>
    </source>
</evidence>
<dbReference type="AlphaFoldDB" id="A0A4R6YYK2"/>
<name>A0A4R6YYK2_9GAMM</name>
<dbReference type="GO" id="GO:0016787">
    <property type="term" value="F:hydrolase activity"/>
    <property type="evidence" value="ECO:0007669"/>
    <property type="project" value="InterPro"/>
</dbReference>
<dbReference type="RefSeq" id="WP_133818829.1">
    <property type="nucleotide sequence ID" value="NZ_SNZH01000006.1"/>
</dbReference>
<evidence type="ECO:0000259" key="1">
    <source>
        <dbReference type="Pfam" id="PF01738"/>
    </source>
</evidence>
<organism evidence="2 3">
    <name type="scientific">Tahibacter aquaticus</name>
    <dbReference type="NCBI Taxonomy" id="520092"/>
    <lineage>
        <taxon>Bacteria</taxon>
        <taxon>Pseudomonadati</taxon>
        <taxon>Pseudomonadota</taxon>
        <taxon>Gammaproteobacteria</taxon>
        <taxon>Lysobacterales</taxon>
        <taxon>Rhodanobacteraceae</taxon>
        <taxon>Tahibacter</taxon>
    </lineage>
</organism>
<dbReference type="InterPro" id="IPR051049">
    <property type="entry name" value="Dienelactone_hydrolase-like"/>
</dbReference>
<dbReference type="Proteomes" id="UP000295293">
    <property type="component" value="Unassembled WGS sequence"/>
</dbReference>
<feature type="domain" description="Dienelactone hydrolase" evidence="1">
    <location>
        <begin position="15"/>
        <end position="218"/>
    </location>
</feature>
<dbReference type="SUPFAM" id="SSF53474">
    <property type="entry name" value="alpha/beta-Hydrolases"/>
    <property type="match status" value="1"/>
</dbReference>
<dbReference type="EMBL" id="SNZH01000006">
    <property type="protein sequence ID" value="TDR44091.1"/>
    <property type="molecule type" value="Genomic_DNA"/>
</dbReference>
<dbReference type="InterPro" id="IPR002925">
    <property type="entry name" value="Dienelactn_hydro"/>
</dbReference>
<proteinExistence type="predicted"/>
<dbReference type="Pfam" id="PF01738">
    <property type="entry name" value="DLH"/>
    <property type="match status" value="1"/>
</dbReference>
<accession>A0A4R6YYK2</accession>
<gene>
    <name evidence="2" type="ORF">DFR29_106238</name>
</gene>
<dbReference type="InterPro" id="IPR029058">
    <property type="entry name" value="AB_hydrolase_fold"/>
</dbReference>
<sequence>MGQFINIPTAGMQCISAYRADPAGTPLGGIVVVQEIFGVNAHIRRVVDGYARDGYVAIAPALFDYVESGVELAYDEAGVARGRALVAEVGFERALESVASAAQAIASAGRIGVVGYCWGGTVAFLAATRLGLPAVVYYGGRSVPFLPERAQAPLLFHFGERDPIIPPGDREKHFAAQPQAEFHVYAAGHGFNCDVRADYDAAAAALALQRSLAFFARHLGGPAA</sequence>
<dbReference type="PANTHER" id="PTHR46623:SF6">
    <property type="entry name" value="ALPHA_BETA-HYDROLASES SUPERFAMILY PROTEIN"/>
    <property type="match status" value="1"/>
</dbReference>
<evidence type="ECO:0000313" key="2">
    <source>
        <dbReference type="EMBL" id="TDR44091.1"/>
    </source>
</evidence>
<dbReference type="Gene3D" id="3.40.50.1820">
    <property type="entry name" value="alpha/beta hydrolase"/>
    <property type="match status" value="1"/>
</dbReference>
<dbReference type="PANTHER" id="PTHR46623">
    <property type="entry name" value="CARBOXYMETHYLENEBUTENOLIDASE-RELATED"/>
    <property type="match status" value="1"/>
</dbReference>
<comment type="caution">
    <text evidence="2">The sequence shown here is derived from an EMBL/GenBank/DDBJ whole genome shotgun (WGS) entry which is preliminary data.</text>
</comment>
<reference evidence="2 3" key="1">
    <citation type="submission" date="2019-03" db="EMBL/GenBank/DDBJ databases">
        <title>Genomic Encyclopedia of Type Strains, Phase IV (KMG-IV): sequencing the most valuable type-strain genomes for metagenomic binning, comparative biology and taxonomic classification.</title>
        <authorList>
            <person name="Goeker M."/>
        </authorList>
    </citation>
    <scope>NUCLEOTIDE SEQUENCE [LARGE SCALE GENOMIC DNA]</scope>
    <source>
        <strain evidence="2 3">DSM 21667</strain>
    </source>
</reference>
<protein>
    <submittedName>
        <fullName evidence="2">Carboxymethylenebutenolidase</fullName>
    </submittedName>
</protein>
<keyword evidence="3" id="KW-1185">Reference proteome</keyword>